<protein>
    <submittedName>
        <fullName evidence="1">Uncharacterized protein</fullName>
    </submittedName>
</protein>
<gene>
    <name evidence="1" type="ORF">D9758_005967</name>
</gene>
<comment type="caution">
    <text evidence="1">The sequence shown here is derived from an EMBL/GenBank/DDBJ whole genome shotgun (WGS) entry which is preliminary data.</text>
</comment>
<dbReference type="OrthoDB" id="10266508at2759"/>
<dbReference type="Proteomes" id="UP000559256">
    <property type="component" value="Unassembled WGS sequence"/>
</dbReference>
<name>A0A8H5G2W9_9AGAR</name>
<proteinExistence type="predicted"/>
<accession>A0A8H5G2W9</accession>
<reference evidence="1 2" key="1">
    <citation type="journal article" date="2020" name="ISME J.">
        <title>Uncovering the hidden diversity of litter-decomposition mechanisms in mushroom-forming fungi.</title>
        <authorList>
            <person name="Floudas D."/>
            <person name="Bentzer J."/>
            <person name="Ahren D."/>
            <person name="Johansson T."/>
            <person name="Persson P."/>
            <person name="Tunlid A."/>
        </authorList>
    </citation>
    <scope>NUCLEOTIDE SEQUENCE [LARGE SCALE GENOMIC DNA]</scope>
    <source>
        <strain evidence="1 2">CBS 291.85</strain>
    </source>
</reference>
<evidence type="ECO:0000313" key="2">
    <source>
        <dbReference type="Proteomes" id="UP000559256"/>
    </source>
</evidence>
<evidence type="ECO:0000313" key="1">
    <source>
        <dbReference type="EMBL" id="KAF5357325.1"/>
    </source>
</evidence>
<organism evidence="1 2">
    <name type="scientific">Tetrapyrgos nigripes</name>
    <dbReference type="NCBI Taxonomy" id="182062"/>
    <lineage>
        <taxon>Eukaryota</taxon>
        <taxon>Fungi</taxon>
        <taxon>Dikarya</taxon>
        <taxon>Basidiomycota</taxon>
        <taxon>Agaricomycotina</taxon>
        <taxon>Agaricomycetes</taxon>
        <taxon>Agaricomycetidae</taxon>
        <taxon>Agaricales</taxon>
        <taxon>Marasmiineae</taxon>
        <taxon>Marasmiaceae</taxon>
        <taxon>Tetrapyrgos</taxon>
    </lineage>
</organism>
<sequence length="192" mass="21171">MRSRVSALETELRSLPSLPAPDSNKTVLLVDSSRIQTGVVDLIAQWGLKSIVLHDTDSSVDHDRTLKPDTIVASSIEESIIILGDKTACFRTSPMVTIVLLAPALLEPDTKWCIRNNVISHKYLTTSISPSDLCMALTECFSTHIPRRPSYYILVAEGNMVNQKITKRLLGKCHVDVAENGEKNGGDVREED</sequence>
<dbReference type="AlphaFoldDB" id="A0A8H5G2W9"/>
<dbReference type="EMBL" id="JAACJM010000052">
    <property type="protein sequence ID" value="KAF5357325.1"/>
    <property type="molecule type" value="Genomic_DNA"/>
</dbReference>
<keyword evidence="2" id="KW-1185">Reference proteome</keyword>